<evidence type="ECO:0000313" key="1">
    <source>
        <dbReference type="EMBL" id="KKK98141.1"/>
    </source>
</evidence>
<reference evidence="1" key="1">
    <citation type="journal article" date="2015" name="Nature">
        <title>Complex archaea that bridge the gap between prokaryotes and eukaryotes.</title>
        <authorList>
            <person name="Spang A."/>
            <person name="Saw J.H."/>
            <person name="Jorgensen S.L."/>
            <person name="Zaremba-Niedzwiedzka K."/>
            <person name="Martijn J."/>
            <person name="Lind A.E."/>
            <person name="van Eijk R."/>
            <person name="Schleper C."/>
            <person name="Guy L."/>
            <person name="Ettema T.J."/>
        </authorList>
    </citation>
    <scope>NUCLEOTIDE SEQUENCE</scope>
</reference>
<name>A0A0F9CND5_9ZZZZ</name>
<comment type="caution">
    <text evidence="1">The sequence shown here is derived from an EMBL/GenBank/DDBJ whole genome shotgun (WGS) entry which is preliminary data.</text>
</comment>
<dbReference type="EMBL" id="LAZR01045748">
    <property type="protein sequence ID" value="KKK98141.1"/>
    <property type="molecule type" value="Genomic_DNA"/>
</dbReference>
<protein>
    <submittedName>
        <fullName evidence="1">Uncharacterized protein</fullName>
    </submittedName>
</protein>
<dbReference type="AlphaFoldDB" id="A0A0F9CND5"/>
<sequence length="163" mass="18879">MIEMPIVKPILPETKGKPWWKRLFIVLFTRTKWELVEDYYLLLPNGTQLRRRVPFIFDGASVPIFFWWIPGLSPTGILFIQGLFHDDFYANGFVELILLNGEVLCWGKGEGRAFGDDLFLDIGMMVNGMVVWDYVAWAAVRLGGWKAWKEHRKNEATLPSDTL</sequence>
<accession>A0A0F9CND5</accession>
<gene>
    <name evidence="1" type="ORF">LCGC14_2645720</name>
</gene>
<organism evidence="1">
    <name type="scientific">marine sediment metagenome</name>
    <dbReference type="NCBI Taxonomy" id="412755"/>
    <lineage>
        <taxon>unclassified sequences</taxon>
        <taxon>metagenomes</taxon>
        <taxon>ecological metagenomes</taxon>
    </lineage>
</organism>
<proteinExistence type="predicted"/>